<keyword evidence="1" id="KW-1133">Transmembrane helix</keyword>
<evidence type="ECO:0000256" key="1">
    <source>
        <dbReference type="SAM" id="Phobius"/>
    </source>
</evidence>
<keyword evidence="1" id="KW-0472">Membrane</keyword>
<evidence type="ECO:0000313" key="3">
    <source>
        <dbReference type="Proteomes" id="UP000014634"/>
    </source>
</evidence>
<dbReference type="EMBL" id="ATFE01000011">
    <property type="protein sequence ID" value="EPF28516.1"/>
    <property type="molecule type" value="Genomic_DNA"/>
</dbReference>
<keyword evidence="1" id="KW-0812">Transmembrane</keyword>
<name>A0AA87NQA3_TREMD</name>
<dbReference type="Proteomes" id="UP000014634">
    <property type="component" value="Unassembled WGS sequence"/>
</dbReference>
<proteinExistence type="predicted"/>
<comment type="caution">
    <text evidence="2">The sequence shown here is derived from an EMBL/GenBank/DDBJ whole genome shotgun (WGS) entry which is preliminary data.</text>
</comment>
<gene>
    <name evidence="2" type="ORF">HMPREF9195_01412</name>
</gene>
<organism evidence="2 3">
    <name type="scientific">Treponema medium ATCC 700293</name>
    <dbReference type="NCBI Taxonomy" id="1125700"/>
    <lineage>
        <taxon>Bacteria</taxon>
        <taxon>Pseudomonadati</taxon>
        <taxon>Spirochaetota</taxon>
        <taxon>Spirochaetia</taxon>
        <taxon>Spirochaetales</taxon>
        <taxon>Treponemataceae</taxon>
        <taxon>Treponema</taxon>
    </lineage>
</organism>
<dbReference type="AlphaFoldDB" id="A0AA87NQA3"/>
<feature type="transmembrane region" description="Helical" evidence="1">
    <location>
        <begin position="43"/>
        <end position="68"/>
    </location>
</feature>
<protein>
    <submittedName>
        <fullName evidence="2">Uncharacterized protein</fullName>
    </submittedName>
</protein>
<accession>A0AA87NQA3</accession>
<evidence type="ECO:0000313" key="2">
    <source>
        <dbReference type="EMBL" id="EPF28516.1"/>
    </source>
</evidence>
<sequence>MLRHAKTSLLFGTTAVRSGRETADINPCTNQLRMRDAQLVHSYSFLLNTATARHFLSFFLAFFLYPFYTKEHKEYANDAEKSF</sequence>
<reference evidence="2 3" key="1">
    <citation type="submission" date="2013-04" db="EMBL/GenBank/DDBJ databases">
        <title>The Genome Sequence of Treponema medium ATCC 700293.</title>
        <authorList>
            <consortium name="The Broad Institute Genomics Platform"/>
            <person name="Earl A."/>
            <person name="Ward D."/>
            <person name="Feldgarden M."/>
            <person name="Gevers D."/>
            <person name="Leonetti C."/>
            <person name="Blanton J.M."/>
            <person name="Dewhirst F.E."/>
            <person name="Izard J."/>
            <person name="Walker B."/>
            <person name="Young S."/>
            <person name="Zeng Q."/>
            <person name="Gargeya S."/>
            <person name="Fitzgerald M."/>
            <person name="Haas B."/>
            <person name="Abouelleil A."/>
            <person name="Allen A.W."/>
            <person name="Alvarado L."/>
            <person name="Arachchi H.M."/>
            <person name="Berlin A.M."/>
            <person name="Chapman S.B."/>
            <person name="Gainer-Dewar J."/>
            <person name="Goldberg J."/>
            <person name="Griggs A."/>
            <person name="Gujja S."/>
            <person name="Hansen M."/>
            <person name="Howarth C."/>
            <person name="Imamovic A."/>
            <person name="Ireland A."/>
            <person name="Larimer J."/>
            <person name="McCowan C."/>
            <person name="Murphy C."/>
            <person name="Pearson M."/>
            <person name="Poon T.W."/>
            <person name="Priest M."/>
            <person name="Roberts A."/>
            <person name="Saif S."/>
            <person name="Shea T."/>
            <person name="Sisk P."/>
            <person name="Sykes S."/>
            <person name="Wortman J."/>
            <person name="Nusbaum C."/>
            <person name="Birren B."/>
        </authorList>
    </citation>
    <scope>NUCLEOTIDE SEQUENCE [LARGE SCALE GENOMIC DNA]</scope>
    <source>
        <strain evidence="2 3">ATCC 700293</strain>
    </source>
</reference>